<dbReference type="EMBL" id="BSXT01001468">
    <property type="protein sequence ID" value="GMF42736.1"/>
    <property type="molecule type" value="Genomic_DNA"/>
</dbReference>
<protein>
    <submittedName>
        <fullName evidence="2">Unnamed protein product</fullName>
    </submittedName>
</protein>
<dbReference type="OrthoDB" id="142476at2759"/>
<dbReference type="AlphaFoldDB" id="A0A9W6XPN4"/>
<feature type="region of interest" description="Disordered" evidence="1">
    <location>
        <begin position="1"/>
        <end position="59"/>
    </location>
</feature>
<keyword evidence="3" id="KW-1185">Reference proteome</keyword>
<name>A0A9W6XPN4_9STRA</name>
<feature type="compositionally biased region" description="Acidic residues" evidence="1">
    <location>
        <begin position="1"/>
        <end position="16"/>
    </location>
</feature>
<feature type="compositionally biased region" description="Basic and acidic residues" evidence="1">
    <location>
        <begin position="17"/>
        <end position="46"/>
    </location>
</feature>
<sequence length="187" mass="20475">MGDLWADEEEDEYNDAEQERDGEGTRTEHRTEEGRTGPDPGEQRDGDAEDLGGAAPGPMFYWSRGFGYDDPVPMGTSSSRPFYQAYVKEEPREVPSRSPSGFIPMYTGTEKRRPNPPMYGWSVGAQPGTYGEWGTTVKTEPNAKLPVKKEPSKTATWTRTLVPSSGTAAKKPPTGPSAANRTVVART</sequence>
<organism evidence="2 3">
    <name type="scientific">Phytophthora fragariaefolia</name>
    <dbReference type="NCBI Taxonomy" id="1490495"/>
    <lineage>
        <taxon>Eukaryota</taxon>
        <taxon>Sar</taxon>
        <taxon>Stramenopiles</taxon>
        <taxon>Oomycota</taxon>
        <taxon>Peronosporomycetes</taxon>
        <taxon>Peronosporales</taxon>
        <taxon>Peronosporaceae</taxon>
        <taxon>Phytophthora</taxon>
    </lineage>
</organism>
<feature type="region of interest" description="Disordered" evidence="1">
    <location>
        <begin position="132"/>
        <end position="187"/>
    </location>
</feature>
<gene>
    <name evidence="2" type="ORF">Pfra01_001412900</name>
</gene>
<reference evidence="2" key="1">
    <citation type="submission" date="2023-04" db="EMBL/GenBank/DDBJ databases">
        <title>Phytophthora fragariaefolia NBRC 109709.</title>
        <authorList>
            <person name="Ichikawa N."/>
            <person name="Sato H."/>
            <person name="Tonouchi N."/>
        </authorList>
    </citation>
    <scope>NUCLEOTIDE SEQUENCE</scope>
    <source>
        <strain evidence="2">NBRC 109709</strain>
    </source>
</reference>
<feature type="compositionally biased region" description="Polar residues" evidence="1">
    <location>
        <begin position="153"/>
        <end position="167"/>
    </location>
</feature>
<accession>A0A9W6XPN4</accession>
<evidence type="ECO:0000313" key="2">
    <source>
        <dbReference type="EMBL" id="GMF42736.1"/>
    </source>
</evidence>
<proteinExistence type="predicted"/>
<feature type="region of interest" description="Disordered" evidence="1">
    <location>
        <begin position="89"/>
        <end position="120"/>
    </location>
</feature>
<evidence type="ECO:0000256" key="1">
    <source>
        <dbReference type="SAM" id="MobiDB-lite"/>
    </source>
</evidence>
<comment type="caution">
    <text evidence="2">The sequence shown here is derived from an EMBL/GenBank/DDBJ whole genome shotgun (WGS) entry which is preliminary data.</text>
</comment>
<evidence type="ECO:0000313" key="3">
    <source>
        <dbReference type="Proteomes" id="UP001165121"/>
    </source>
</evidence>
<dbReference type="Proteomes" id="UP001165121">
    <property type="component" value="Unassembled WGS sequence"/>
</dbReference>